<feature type="transmembrane region" description="Helical" evidence="1">
    <location>
        <begin position="6"/>
        <end position="25"/>
    </location>
</feature>
<proteinExistence type="predicted"/>
<dbReference type="NCBIfam" id="TIGR04370">
    <property type="entry name" value="glyco_rpt_poly"/>
    <property type="match status" value="1"/>
</dbReference>
<keyword evidence="1" id="KW-0812">Transmembrane</keyword>
<dbReference type="Proteomes" id="UP000286268">
    <property type="component" value="Chromosome"/>
</dbReference>
<feature type="transmembrane region" description="Helical" evidence="1">
    <location>
        <begin position="75"/>
        <end position="101"/>
    </location>
</feature>
<feature type="transmembrane region" description="Helical" evidence="1">
    <location>
        <begin position="233"/>
        <end position="252"/>
    </location>
</feature>
<organism evidence="2 3">
    <name type="scientific">Clostridium manihotivorum</name>
    <dbReference type="NCBI Taxonomy" id="2320868"/>
    <lineage>
        <taxon>Bacteria</taxon>
        <taxon>Bacillati</taxon>
        <taxon>Bacillota</taxon>
        <taxon>Clostridia</taxon>
        <taxon>Eubacteriales</taxon>
        <taxon>Clostridiaceae</taxon>
        <taxon>Clostridium</taxon>
    </lineage>
</organism>
<evidence type="ECO:0000313" key="3">
    <source>
        <dbReference type="Proteomes" id="UP000286268"/>
    </source>
</evidence>
<feature type="transmembrane region" description="Helical" evidence="1">
    <location>
        <begin position="413"/>
        <end position="433"/>
    </location>
</feature>
<feature type="transmembrane region" description="Helical" evidence="1">
    <location>
        <begin position="162"/>
        <end position="182"/>
    </location>
</feature>
<dbReference type="Pfam" id="PF14296">
    <property type="entry name" value="O-ag_pol_Wzy"/>
    <property type="match status" value="1"/>
</dbReference>
<evidence type="ECO:0000256" key="1">
    <source>
        <dbReference type="SAM" id="Phobius"/>
    </source>
</evidence>
<feature type="transmembrane region" description="Helical" evidence="1">
    <location>
        <begin position="194"/>
        <end position="221"/>
    </location>
</feature>
<accession>A0A3R5U8G0</accession>
<dbReference type="InterPro" id="IPR029468">
    <property type="entry name" value="O-ag_pol_Wzy"/>
</dbReference>
<name>A0A3R5U8G0_9CLOT</name>
<gene>
    <name evidence="2" type="ORF">C1I91_25335</name>
</gene>
<keyword evidence="3" id="KW-1185">Reference proteome</keyword>
<dbReference type="RefSeq" id="WP_128215401.1">
    <property type="nucleotide sequence ID" value="NZ_CP025746.1"/>
</dbReference>
<feature type="transmembrane region" description="Helical" evidence="1">
    <location>
        <begin position="350"/>
        <end position="369"/>
    </location>
</feature>
<evidence type="ECO:0000313" key="2">
    <source>
        <dbReference type="EMBL" id="QAA34689.1"/>
    </source>
</evidence>
<keyword evidence="1" id="KW-1133">Transmembrane helix</keyword>
<dbReference type="AlphaFoldDB" id="A0A3R5U8G0"/>
<dbReference type="OrthoDB" id="961798at2"/>
<feature type="transmembrane region" description="Helical" evidence="1">
    <location>
        <begin position="122"/>
        <end position="142"/>
    </location>
</feature>
<evidence type="ECO:0008006" key="4">
    <source>
        <dbReference type="Google" id="ProtNLM"/>
    </source>
</evidence>
<feature type="transmembrane region" description="Helical" evidence="1">
    <location>
        <begin position="37"/>
        <end position="55"/>
    </location>
</feature>
<dbReference type="EMBL" id="CP025746">
    <property type="protein sequence ID" value="QAA34689.1"/>
    <property type="molecule type" value="Genomic_DNA"/>
</dbReference>
<reference evidence="2 3" key="1">
    <citation type="submission" date="2018-01" db="EMBL/GenBank/DDBJ databases">
        <title>Genome Sequencing and Assembly of Anaerobacter polyendosporus strain CT4.</title>
        <authorList>
            <person name="Tachaapaikoon C."/>
            <person name="Sutheeworapong S."/>
            <person name="Jenjaroenpun P."/>
            <person name="Wongsurawat T."/>
            <person name="Nookeaw I."/>
            <person name="Cheawchanlertfa P."/>
            <person name="Kosugi A."/>
            <person name="Cheevadhanarak S."/>
            <person name="Ratanakhanokchai K."/>
        </authorList>
    </citation>
    <scope>NUCLEOTIDE SEQUENCE [LARGE SCALE GENOMIC DNA]</scope>
    <source>
        <strain evidence="2 3">CT4</strain>
    </source>
</reference>
<keyword evidence="1" id="KW-0472">Membrane</keyword>
<sequence>MNYSTIAVKSLMIADILIFLTYLVYKYIKNKYIFSPFNIFIFISSVALLFISMLQYNNKAWEALGSFNSTYYIDYLNQCMVINSIGFAIFILTMALFELFYKKEISLKAIEKDNTIKHRIVVKFYILCLILWVALIVKVWAIPLFGNRMIFDSSDNNKIRPIYLALNIIIFTLAQYMFIRYLKSKEKYLIGLSILGVIVVLLVGSRGPFVDIIVNLTLFYIYSNKERFRKPNLMIISALALTLVLGIGMLFVRHGNKIDRNFEEKMQQEIMYGNTFSDIRDGAFILYNYDQKHFEGFLNGKNYLADTMSFVPSALSEYRQKWSWGNFTAKTLAGYEDHYGLRGGLFLQPYLNFGWFGVVLIAIVAGIIYGLSERSFYRNIFENKGSFEFKFILVTCGITFAKAIFISSGFHDVYPLLVLSFIVLLPKRVVGIAERYKL</sequence>
<dbReference type="KEGG" id="cmah:C1I91_25335"/>
<protein>
    <recommendedName>
        <fullName evidence="4">Oligosaccharide repeat unit polymerase</fullName>
    </recommendedName>
</protein>